<dbReference type="AlphaFoldDB" id="D7WEY6"/>
<evidence type="ECO:0000259" key="7">
    <source>
        <dbReference type="PROSITE" id="PS50850"/>
    </source>
</evidence>
<keyword evidence="2" id="KW-1003">Cell membrane</keyword>
<dbReference type="EMBL" id="ACLJ02000003">
    <property type="protein sequence ID" value="EFK53667.1"/>
    <property type="molecule type" value="Genomic_DNA"/>
</dbReference>
<dbReference type="GO" id="GO:0005886">
    <property type="term" value="C:plasma membrane"/>
    <property type="evidence" value="ECO:0007669"/>
    <property type="project" value="UniProtKB-SubCell"/>
</dbReference>
<evidence type="ECO:0000313" key="8">
    <source>
        <dbReference type="EMBL" id="EFK53667.1"/>
    </source>
</evidence>
<feature type="transmembrane region" description="Helical" evidence="6">
    <location>
        <begin position="39"/>
        <end position="58"/>
    </location>
</feature>
<gene>
    <name evidence="8" type="ORF">HMPREF0291_11324</name>
</gene>
<feature type="transmembrane region" description="Helical" evidence="6">
    <location>
        <begin position="127"/>
        <end position="149"/>
    </location>
</feature>
<dbReference type="PROSITE" id="PS50850">
    <property type="entry name" value="MFS"/>
    <property type="match status" value="1"/>
</dbReference>
<dbReference type="Pfam" id="PF07690">
    <property type="entry name" value="MFS_1"/>
    <property type="match status" value="1"/>
</dbReference>
<keyword evidence="9" id="KW-1185">Reference proteome</keyword>
<dbReference type="RefSeq" id="WP_005289653.1">
    <property type="nucleotide sequence ID" value="NZ_CM000961.1"/>
</dbReference>
<feature type="transmembrane region" description="Helical" evidence="6">
    <location>
        <begin position="94"/>
        <end position="115"/>
    </location>
</feature>
<dbReference type="InterPro" id="IPR020846">
    <property type="entry name" value="MFS_dom"/>
</dbReference>
<evidence type="ECO:0000256" key="3">
    <source>
        <dbReference type="ARBA" id="ARBA00022692"/>
    </source>
</evidence>
<feature type="transmembrane region" description="Helical" evidence="6">
    <location>
        <begin position="7"/>
        <end position="27"/>
    </location>
</feature>
<accession>D7WEY6</accession>
<dbReference type="SUPFAM" id="SSF103473">
    <property type="entry name" value="MFS general substrate transporter"/>
    <property type="match status" value="1"/>
</dbReference>
<dbReference type="Proteomes" id="UP000004208">
    <property type="component" value="Unassembled WGS sequence"/>
</dbReference>
<dbReference type="GO" id="GO:0022857">
    <property type="term" value="F:transmembrane transporter activity"/>
    <property type="evidence" value="ECO:0007669"/>
    <property type="project" value="InterPro"/>
</dbReference>
<feature type="transmembrane region" description="Helical" evidence="6">
    <location>
        <begin position="155"/>
        <end position="175"/>
    </location>
</feature>
<evidence type="ECO:0000256" key="2">
    <source>
        <dbReference type="ARBA" id="ARBA00022475"/>
    </source>
</evidence>
<dbReference type="OrthoDB" id="9814237at2"/>
<sequence>MLKKLWPYLLGSVALGLDAYVIAGLLSNIAKDLDASESIIGLGVTAFTAAYALSGPILSGKAGVHARKSLVIGIIVFSLANLATALSPNAVTFILSRVIAGSAAGVYSPLSSAVAAHSVPEEKSGKALSLVLAGLALGTVLGVPTGLIIATNFGWRLTIAMITAIGVIALLGVALNKKQTVPTIPASSFKERAKVMAKKTNIFTILVTLFVGTASLGLYTYISTVLAHTPLDNHQIVGIWVWGIGGAIGAFGVGHLLDGFRKPRTLTLSIICAMALSFIAILFGATNMIVVVTAIFAWGLLGWSSLAPQQKTLLETNPSDGATAVAANSSANYLGSALGSALGALVVPNFDFLLWGALAFVLLGGIMHGFAVREEKRASYVQPHNSAIV</sequence>
<dbReference type="InterPro" id="IPR036259">
    <property type="entry name" value="MFS_trans_sf"/>
</dbReference>
<dbReference type="STRING" id="585529.HMPREF0291_11324"/>
<dbReference type="HOGENOM" id="CLU_001265_61_5_11"/>
<organism evidence="8 9">
    <name type="scientific">Corynebacterium genitalium ATCC 33030</name>
    <dbReference type="NCBI Taxonomy" id="585529"/>
    <lineage>
        <taxon>Bacteria</taxon>
        <taxon>Bacillati</taxon>
        <taxon>Actinomycetota</taxon>
        <taxon>Actinomycetes</taxon>
        <taxon>Mycobacteriales</taxon>
        <taxon>Corynebacteriaceae</taxon>
        <taxon>Corynebacterium</taxon>
    </lineage>
</organism>
<keyword evidence="3 6" id="KW-0812">Transmembrane</keyword>
<evidence type="ECO:0000313" key="9">
    <source>
        <dbReference type="Proteomes" id="UP000004208"/>
    </source>
</evidence>
<dbReference type="CDD" id="cd17324">
    <property type="entry name" value="MFS_NepI_like"/>
    <property type="match status" value="1"/>
</dbReference>
<feature type="transmembrane region" description="Helical" evidence="6">
    <location>
        <begin position="234"/>
        <end position="256"/>
    </location>
</feature>
<dbReference type="PANTHER" id="PTHR43124">
    <property type="entry name" value="PURINE EFFLUX PUMP PBUE"/>
    <property type="match status" value="1"/>
</dbReference>
<dbReference type="InterPro" id="IPR011701">
    <property type="entry name" value="MFS"/>
</dbReference>
<dbReference type="Gene3D" id="1.20.1250.20">
    <property type="entry name" value="MFS general substrate transporter like domains"/>
    <property type="match status" value="1"/>
</dbReference>
<keyword evidence="5 6" id="KW-0472">Membrane</keyword>
<reference evidence="8" key="1">
    <citation type="submission" date="2010-06" db="EMBL/GenBank/DDBJ databases">
        <authorList>
            <person name="Muzny D."/>
            <person name="Qin X."/>
            <person name="Buhay C."/>
            <person name="Dugan-Rocha S."/>
            <person name="Ding Y."/>
            <person name="Chen G."/>
            <person name="Hawes A."/>
            <person name="Holder M."/>
            <person name="Jhangiani S."/>
            <person name="Johnson A."/>
            <person name="Khan Z."/>
            <person name="Li Z."/>
            <person name="Liu W."/>
            <person name="Liu X."/>
            <person name="Perez L."/>
            <person name="Shen H."/>
            <person name="Wang Q."/>
            <person name="Watt J."/>
            <person name="Xi L."/>
            <person name="Xin Y."/>
            <person name="Zhou J."/>
            <person name="Deng J."/>
            <person name="Jiang H."/>
            <person name="Liu Y."/>
            <person name="Qu J."/>
            <person name="Song X.-Z."/>
            <person name="Zhang L."/>
            <person name="Villasana D."/>
            <person name="Johnson A."/>
            <person name="Liu J."/>
            <person name="Liyanage D."/>
            <person name="Lorensuhewa L."/>
            <person name="Robinson T."/>
            <person name="Song A."/>
            <person name="Song B.-B."/>
            <person name="Dinh H."/>
            <person name="Thornton R."/>
            <person name="Coyle M."/>
            <person name="Francisco L."/>
            <person name="Jackson L."/>
            <person name="Javaid M."/>
            <person name="Korchina V."/>
            <person name="Kovar C."/>
            <person name="Mata R."/>
            <person name="Mathew T."/>
            <person name="Ngo R."/>
            <person name="Nguyen L."/>
            <person name="Nguyen N."/>
            <person name="Okwuonu G."/>
            <person name="Ongeri F."/>
            <person name="Pham C."/>
            <person name="Simmons D."/>
            <person name="Wilczek-Boney K."/>
            <person name="Hale W."/>
            <person name="Jakkamsetti A."/>
            <person name="Pham P."/>
            <person name="Ruth R."/>
            <person name="San Lucas F."/>
            <person name="Warren J."/>
            <person name="Zhang J."/>
            <person name="Zhao Z."/>
            <person name="Zhou C."/>
            <person name="Zhu D."/>
            <person name="Lee S."/>
            <person name="Bess C."/>
            <person name="Blankenburg K."/>
            <person name="Forbes L."/>
            <person name="Fu Q."/>
            <person name="Gubbala S."/>
            <person name="Hirani K."/>
            <person name="Jayaseelan J.C."/>
            <person name="Lara F."/>
            <person name="Munidasa M."/>
            <person name="Palculict T."/>
            <person name="Patil S."/>
            <person name="Pu L.-L."/>
            <person name="Saada N."/>
            <person name="Tang L."/>
            <person name="Weissenberger G."/>
            <person name="Zhu Y."/>
            <person name="Hemphill L."/>
            <person name="Shang Y."/>
            <person name="Youmans B."/>
            <person name="Ayvaz T."/>
            <person name="Ross M."/>
            <person name="Santibanez J."/>
            <person name="Aqrawi P."/>
            <person name="Gross S."/>
            <person name="Joshi V."/>
            <person name="Fowler G."/>
            <person name="Nazareth L."/>
            <person name="Reid J."/>
            <person name="Worley K."/>
            <person name="Petrosino J."/>
            <person name="Highlander S."/>
            <person name="Gibbs R."/>
        </authorList>
    </citation>
    <scope>NUCLEOTIDE SEQUENCE [LARGE SCALE GENOMIC DNA]</scope>
    <source>
        <strain evidence="8">ATCC 33030</strain>
    </source>
</reference>
<evidence type="ECO:0000256" key="1">
    <source>
        <dbReference type="ARBA" id="ARBA00004651"/>
    </source>
</evidence>
<feature type="transmembrane region" description="Helical" evidence="6">
    <location>
        <begin position="70"/>
        <end position="88"/>
    </location>
</feature>
<feature type="domain" description="Major facilitator superfamily (MFS) profile" evidence="7">
    <location>
        <begin position="4"/>
        <end position="376"/>
    </location>
</feature>
<protein>
    <submittedName>
        <fullName evidence="8">Transporter, major facilitator family protein</fullName>
    </submittedName>
</protein>
<evidence type="ECO:0000256" key="6">
    <source>
        <dbReference type="SAM" id="Phobius"/>
    </source>
</evidence>
<dbReference type="eggNOG" id="COG2814">
    <property type="taxonomic scope" value="Bacteria"/>
</dbReference>
<feature type="transmembrane region" description="Helical" evidence="6">
    <location>
        <begin position="268"/>
        <end position="301"/>
    </location>
</feature>
<evidence type="ECO:0000256" key="4">
    <source>
        <dbReference type="ARBA" id="ARBA00022989"/>
    </source>
</evidence>
<keyword evidence="4 6" id="KW-1133">Transmembrane helix</keyword>
<comment type="caution">
    <text evidence="8">The sequence shown here is derived from an EMBL/GenBank/DDBJ whole genome shotgun (WGS) entry which is preliminary data.</text>
</comment>
<proteinExistence type="predicted"/>
<dbReference type="PANTHER" id="PTHR43124:SF10">
    <property type="entry name" value="PURINE EFFLUX PUMP PBUE"/>
    <property type="match status" value="1"/>
</dbReference>
<evidence type="ECO:0000256" key="5">
    <source>
        <dbReference type="ARBA" id="ARBA00023136"/>
    </source>
</evidence>
<name>D7WEY6_9CORY</name>
<comment type="subcellular location">
    <subcellularLocation>
        <location evidence="1">Cell membrane</location>
        <topology evidence="1">Multi-pass membrane protein</topology>
    </subcellularLocation>
</comment>
<dbReference type="InterPro" id="IPR050189">
    <property type="entry name" value="MFS_Efflux_Transporters"/>
</dbReference>
<feature type="transmembrane region" description="Helical" evidence="6">
    <location>
        <begin position="352"/>
        <end position="372"/>
    </location>
</feature>
<feature type="transmembrane region" description="Helical" evidence="6">
    <location>
        <begin position="202"/>
        <end position="222"/>
    </location>
</feature>